<reference evidence="2 3" key="1">
    <citation type="submission" date="2023-07" db="EMBL/GenBank/DDBJ databases">
        <authorList>
            <person name="Peeters C."/>
        </authorList>
    </citation>
    <scope>NUCLEOTIDE SEQUENCE [LARGE SCALE GENOMIC DNA]</scope>
    <source>
        <strain evidence="2 3">LMG 18101</strain>
    </source>
</reference>
<keyword evidence="3" id="KW-1185">Reference proteome</keyword>
<proteinExistence type="predicted"/>
<gene>
    <name evidence="2" type="ORF">LMG18101_05227</name>
</gene>
<keyword evidence="1" id="KW-1133">Transmembrane helix</keyword>
<name>A0ABM9KDZ2_9RALS</name>
<evidence type="ECO:0000313" key="2">
    <source>
        <dbReference type="EMBL" id="CAJ0822871.1"/>
    </source>
</evidence>
<feature type="transmembrane region" description="Helical" evidence="1">
    <location>
        <begin position="36"/>
        <end position="60"/>
    </location>
</feature>
<dbReference type="Proteomes" id="UP001189757">
    <property type="component" value="Unassembled WGS sequence"/>
</dbReference>
<keyword evidence="1" id="KW-0812">Transmembrane</keyword>
<organism evidence="2 3">
    <name type="scientific">Ralstonia flaminis</name>
    <dbReference type="NCBI Taxonomy" id="3058597"/>
    <lineage>
        <taxon>Bacteria</taxon>
        <taxon>Pseudomonadati</taxon>
        <taxon>Pseudomonadota</taxon>
        <taxon>Betaproteobacteria</taxon>
        <taxon>Burkholderiales</taxon>
        <taxon>Burkholderiaceae</taxon>
        <taxon>Ralstonia</taxon>
    </lineage>
</organism>
<evidence type="ECO:0000256" key="1">
    <source>
        <dbReference type="SAM" id="Phobius"/>
    </source>
</evidence>
<feature type="transmembrane region" description="Helical" evidence="1">
    <location>
        <begin position="6"/>
        <end position="24"/>
    </location>
</feature>
<dbReference type="RefSeq" id="WP_316682944.1">
    <property type="nucleotide sequence ID" value="NZ_CATZLL010000029.1"/>
</dbReference>
<keyword evidence="1" id="KW-0472">Membrane</keyword>
<evidence type="ECO:0008006" key="4">
    <source>
        <dbReference type="Google" id="ProtNLM"/>
    </source>
</evidence>
<dbReference type="EMBL" id="CATZLL010000029">
    <property type="protein sequence ID" value="CAJ0822871.1"/>
    <property type="molecule type" value="Genomic_DNA"/>
</dbReference>
<evidence type="ECO:0000313" key="3">
    <source>
        <dbReference type="Proteomes" id="UP001189757"/>
    </source>
</evidence>
<protein>
    <recommendedName>
        <fullName evidence="4">Transmembrane protein</fullName>
    </recommendedName>
</protein>
<sequence>MKTITFAFGLMLGGFLAIAASVLINRHCPGIVCKEILRFMLIFGTVIMLAGLGARIGIWLGE</sequence>
<comment type="caution">
    <text evidence="2">The sequence shown here is derived from an EMBL/GenBank/DDBJ whole genome shotgun (WGS) entry which is preliminary data.</text>
</comment>
<accession>A0ABM9KDZ2</accession>